<evidence type="ECO:0000313" key="2">
    <source>
        <dbReference type="Proteomes" id="UP001215151"/>
    </source>
</evidence>
<sequence length="432" mass="46337">MSALEPQVVETFKAWLVENGAHIHPDVQFEPVPSGFNVIAGNNVPADTTVVAIPFSLAITPDVSKAALKALIRGADESHLLDSLSERQLVCTYVCLHQIAKDAASTSQAGVLRHGPYIDTLPSAEKLRTPLHFSSVELEAFRGSNLYGATLDRQRDWQAEWQQCRAVVSVANSSWGEAFTWDRYLTASTYLSSRAFPSTVLSESPSLVTTPSSYPVLLPGIDALNHARAHPVSWVVSGTKSATPLASSSSEPSISLVIHAATPRGSELFNNYGPKPNAELILGYGFSLPHNPDDTIVLKIGGPSASHGSAAGGATGGEVGAVLAAVRVQNDEEDEDADDEGEDGPSIEDELCAADMLAEMAQSLYDRLPPFPPANAAEMRPEVLQMLEHYLEGQRDILQSLIEFANAKEASALQKAREQGLDIVAEEDEEEE</sequence>
<dbReference type="GO" id="GO:0005634">
    <property type="term" value="C:nucleus"/>
    <property type="evidence" value="ECO:0007669"/>
    <property type="project" value="TreeGrafter"/>
</dbReference>
<keyword evidence="2" id="KW-1185">Reference proteome</keyword>
<dbReference type="InterPro" id="IPR050600">
    <property type="entry name" value="SETD3_SETD6_MTase"/>
</dbReference>
<comment type="caution">
    <text evidence="1">The sequence shown here is derived from an EMBL/GenBank/DDBJ whole genome shotgun (WGS) entry which is preliminary data.</text>
</comment>
<name>A0AAD7TNP5_9APHY</name>
<dbReference type="GO" id="GO:0016279">
    <property type="term" value="F:protein-lysine N-methyltransferase activity"/>
    <property type="evidence" value="ECO:0007669"/>
    <property type="project" value="InterPro"/>
</dbReference>
<evidence type="ECO:0000313" key="1">
    <source>
        <dbReference type="EMBL" id="KAJ8472930.1"/>
    </source>
</evidence>
<accession>A0AAD7TNP5</accession>
<dbReference type="AlphaFoldDB" id="A0AAD7TNP5"/>
<gene>
    <name evidence="1" type="ORF">ONZ51_g8176</name>
</gene>
<dbReference type="InterPro" id="IPR044432">
    <property type="entry name" value="Set10/Efm1_SET"/>
</dbReference>
<protein>
    <recommendedName>
        <fullName evidence="3">SET domain-containing protein</fullName>
    </recommendedName>
</protein>
<dbReference type="CDD" id="cd19180">
    <property type="entry name" value="SET_SpSET10-like"/>
    <property type="match status" value="1"/>
</dbReference>
<dbReference type="PANTHER" id="PTHR13271:SF147">
    <property type="entry name" value="PROTEIN-LYSINE N-METHYLTRANSFERASE EFM1-RELATED"/>
    <property type="match status" value="1"/>
</dbReference>
<dbReference type="Gene3D" id="3.90.1410.10">
    <property type="entry name" value="set domain protein methyltransferase, domain 1"/>
    <property type="match status" value="1"/>
</dbReference>
<dbReference type="InterPro" id="IPR046341">
    <property type="entry name" value="SET_dom_sf"/>
</dbReference>
<dbReference type="Proteomes" id="UP001215151">
    <property type="component" value="Unassembled WGS sequence"/>
</dbReference>
<evidence type="ECO:0008006" key="3">
    <source>
        <dbReference type="Google" id="ProtNLM"/>
    </source>
</evidence>
<dbReference type="EMBL" id="JAPEVG010000240">
    <property type="protein sequence ID" value="KAJ8472930.1"/>
    <property type="molecule type" value="Genomic_DNA"/>
</dbReference>
<proteinExistence type="predicted"/>
<reference evidence="1" key="1">
    <citation type="submission" date="2022-11" db="EMBL/GenBank/DDBJ databases">
        <title>Genome Sequence of Cubamyces cubensis.</title>
        <authorList>
            <person name="Buettner E."/>
        </authorList>
    </citation>
    <scope>NUCLEOTIDE SEQUENCE</scope>
    <source>
        <strain evidence="1">MPL-01</strain>
    </source>
</reference>
<organism evidence="1 2">
    <name type="scientific">Trametes cubensis</name>
    <dbReference type="NCBI Taxonomy" id="1111947"/>
    <lineage>
        <taxon>Eukaryota</taxon>
        <taxon>Fungi</taxon>
        <taxon>Dikarya</taxon>
        <taxon>Basidiomycota</taxon>
        <taxon>Agaricomycotina</taxon>
        <taxon>Agaricomycetes</taxon>
        <taxon>Polyporales</taxon>
        <taxon>Polyporaceae</taxon>
        <taxon>Trametes</taxon>
    </lineage>
</organism>
<dbReference type="SUPFAM" id="SSF82199">
    <property type="entry name" value="SET domain"/>
    <property type="match status" value="1"/>
</dbReference>
<dbReference type="PANTHER" id="PTHR13271">
    <property type="entry name" value="UNCHARACTERIZED PUTATIVE METHYLTRANSFERASE"/>
    <property type="match status" value="1"/>
</dbReference>